<dbReference type="PANTHER" id="PTHR35175:SF2">
    <property type="entry name" value="DUF1289 DOMAIN-CONTAINING PROTEIN"/>
    <property type="match status" value="1"/>
</dbReference>
<dbReference type="EMBL" id="SIHO01000002">
    <property type="protein sequence ID" value="TFU02898.1"/>
    <property type="molecule type" value="Genomic_DNA"/>
</dbReference>
<comment type="caution">
    <text evidence="1">The sequence shown here is derived from an EMBL/GenBank/DDBJ whole genome shotgun (WGS) entry which is preliminary data.</text>
</comment>
<sequence>MAVRSPCNNVCTIDRRSGWCAGCARTVDEITRWPLASEAERVAIVAALPQRRAILETRKRWWRR</sequence>
<dbReference type="InterPro" id="IPR010710">
    <property type="entry name" value="DUF1289"/>
</dbReference>
<evidence type="ECO:0000313" key="1">
    <source>
        <dbReference type="EMBL" id="TFU02898.1"/>
    </source>
</evidence>
<dbReference type="RefSeq" id="WP_135245492.1">
    <property type="nucleotide sequence ID" value="NZ_SIHO01000002.1"/>
</dbReference>
<dbReference type="PANTHER" id="PTHR35175">
    <property type="entry name" value="DUF1289 DOMAIN-CONTAINING PROTEIN"/>
    <property type="match status" value="1"/>
</dbReference>
<organism evidence="1 2">
    <name type="scientific">Glacieibacterium arshaanense</name>
    <dbReference type="NCBI Taxonomy" id="2511025"/>
    <lineage>
        <taxon>Bacteria</taxon>
        <taxon>Pseudomonadati</taxon>
        <taxon>Pseudomonadota</taxon>
        <taxon>Alphaproteobacteria</taxon>
        <taxon>Sphingomonadales</taxon>
        <taxon>Sphingosinicellaceae</taxon>
        <taxon>Glacieibacterium</taxon>
    </lineage>
</organism>
<proteinExistence type="predicted"/>
<reference evidence="1 2" key="1">
    <citation type="submission" date="2019-02" db="EMBL/GenBank/DDBJ databases">
        <title>Polymorphobacter sp. isolated from the lake at the Tibet of China.</title>
        <authorList>
            <person name="Li A."/>
        </authorList>
    </citation>
    <scope>NUCLEOTIDE SEQUENCE [LARGE SCALE GENOMIC DNA]</scope>
    <source>
        <strain evidence="1 2">DJ1R-1</strain>
    </source>
</reference>
<name>A0A4Y9ELM9_9SPHN</name>
<keyword evidence="2" id="KW-1185">Reference proteome</keyword>
<dbReference type="OrthoDB" id="9811423at2"/>
<dbReference type="AlphaFoldDB" id="A0A4Y9ELM9"/>
<gene>
    <name evidence="1" type="ORF">EUV02_06720</name>
</gene>
<protein>
    <submittedName>
        <fullName evidence="1">DUF1289 domain-containing protein</fullName>
    </submittedName>
</protein>
<dbReference type="Proteomes" id="UP000297737">
    <property type="component" value="Unassembled WGS sequence"/>
</dbReference>
<accession>A0A4Y9ELM9</accession>
<evidence type="ECO:0000313" key="2">
    <source>
        <dbReference type="Proteomes" id="UP000297737"/>
    </source>
</evidence>
<dbReference type="Pfam" id="PF06945">
    <property type="entry name" value="DUF1289"/>
    <property type="match status" value="1"/>
</dbReference>